<gene>
    <name evidence="1" type="ORF">GCWU000321_01869</name>
</gene>
<sequence>MLFEEAEVSAALFDLACMFRARQMNKGVASPCGYRIECRFLPIYFP</sequence>
<evidence type="ECO:0000313" key="1">
    <source>
        <dbReference type="EMBL" id="EEW97873.1"/>
    </source>
</evidence>
<comment type="caution">
    <text evidence="1">The sequence shown here is derived from an EMBL/GenBank/DDBJ whole genome shotgun (WGS) entry which is preliminary data.</text>
</comment>
<dbReference type="HOGENOM" id="CLU_3182960_0_0_9"/>
<reference evidence="1" key="1">
    <citation type="submission" date="2009-09" db="EMBL/GenBank/DDBJ databases">
        <authorList>
            <person name="Weinstock G."/>
            <person name="Sodergren E."/>
            <person name="Clifton S."/>
            <person name="Fulton L."/>
            <person name="Fulton B."/>
            <person name="Courtney L."/>
            <person name="Fronick C."/>
            <person name="Harrison M."/>
            <person name="Strong C."/>
            <person name="Farmer C."/>
            <person name="Delahaunty K."/>
            <person name="Markovic C."/>
            <person name="Hall O."/>
            <person name="Minx P."/>
            <person name="Tomlinson C."/>
            <person name="Mitreva M."/>
            <person name="Nelson J."/>
            <person name="Hou S."/>
            <person name="Wollam A."/>
            <person name="Pepin K.H."/>
            <person name="Johnson M."/>
            <person name="Bhonagiri V."/>
            <person name="Nash W.E."/>
            <person name="Warren W."/>
            <person name="Chinwalla A."/>
            <person name="Mardis E.R."/>
            <person name="Wilson R.K."/>
        </authorList>
    </citation>
    <scope>NUCLEOTIDE SEQUENCE [LARGE SCALE GENOMIC DNA]</scope>
    <source>
        <strain evidence="1">DSM 15470</strain>
    </source>
</reference>
<dbReference type="AlphaFoldDB" id="C9LQN7"/>
<organism evidence="1 2">
    <name type="scientific">Dialister invisus DSM 15470</name>
    <dbReference type="NCBI Taxonomy" id="592028"/>
    <lineage>
        <taxon>Bacteria</taxon>
        <taxon>Bacillati</taxon>
        <taxon>Bacillota</taxon>
        <taxon>Negativicutes</taxon>
        <taxon>Veillonellales</taxon>
        <taxon>Veillonellaceae</taxon>
        <taxon>Dialister</taxon>
    </lineage>
</organism>
<dbReference type="STRING" id="592028.GCWU000321_01869"/>
<protein>
    <submittedName>
        <fullName evidence="1">Uncharacterized protein</fullName>
    </submittedName>
</protein>
<name>C9LQN7_9FIRM</name>
<evidence type="ECO:0000313" key="2">
    <source>
        <dbReference type="Proteomes" id="UP000004736"/>
    </source>
</evidence>
<dbReference type="Proteomes" id="UP000004736">
    <property type="component" value="Unassembled WGS sequence"/>
</dbReference>
<proteinExistence type="predicted"/>
<dbReference type="EMBL" id="ACIM02000001">
    <property type="protein sequence ID" value="EEW97873.1"/>
    <property type="molecule type" value="Genomic_DNA"/>
</dbReference>
<keyword evidence="2" id="KW-1185">Reference proteome</keyword>
<accession>C9LQN7</accession>